<comment type="caution">
    <text evidence="1">The sequence shown here is derived from an EMBL/GenBank/DDBJ whole genome shotgun (WGS) entry which is preliminary data.</text>
</comment>
<protein>
    <submittedName>
        <fullName evidence="1">Uncharacterized protein</fullName>
    </submittedName>
</protein>
<keyword evidence="2" id="KW-1185">Reference proteome</keyword>
<evidence type="ECO:0000313" key="2">
    <source>
        <dbReference type="Proteomes" id="UP000689195"/>
    </source>
</evidence>
<dbReference type="AlphaFoldDB" id="A0A8S1V4D4"/>
<accession>A0A8S1V4D4</accession>
<name>A0A8S1V4D4_9CILI</name>
<dbReference type="OrthoDB" id="286899at2759"/>
<gene>
    <name evidence="1" type="ORF">PPENT_87.1.T0550177</name>
</gene>
<dbReference type="Proteomes" id="UP000689195">
    <property type="component" value="Unassembled WGS sequence"/>
</dbReference>
<reference evidence="1" key="1">
    <citation type="submission" date="2021-01" db="EMBL/GenBank/DDBJ databases">
        <authorList>
            <consortium name="Genoscope - CEA"/>
            <person name="William W."/>
        </authorList>
    </citation>
    <scope>NUCLEOTIDE SEQUENCE</scope>
</reference>
<proteinExistence type="predicted"/>
<sequence>MIEEWEYRNNLQYTKNEIFQVLLLKNNVWLSIREIEDILKQRPDYGSIHIKIRDAIEDSINNDKNNDKNKDEYQIVSNKLSIMNTNNTTGKYRLKTENINDKKQLEEFFQDKKCILYVNHIWFESCYPQMRQDIIALESEAKLLVSKGRDNKKTYIYINSNYANFQEKMQFKKDQRIIQMIEEAKIQNLEYVASYQHLRQNQIKAQETFRRNTAIQNYWITELQQELQRK</sequence>
<organism evidence="1 2">
    <name type="scientific">Paramecium pentaurelia</name>
    <dbReference type="NCBI Taxonomy" id="43138"/>
    <lineage>
        <taxon>Eukaryota</taxon>
        <taxon>Sar</taxon>
        <taxon>Alveolata</taxon>
        <taxon>Ciliophora</taxon>
        <taxon>Intramacronucleata</taxon>
        <taxon>Oligohymenophorea</taxon>
        <taxon>Peniculida</taxon>
        <taxon>Parameciidae</taxon>
        <taxon>Paramecium</taxon>
    </lineage>
</organism>
<dbReference type="EMBL" id="CAJJDO010000055">
    <property type="protein sequence ID" value="CAD8171735.1"/>
    <property type="molecule type" value="Genomic_DNA"/>
</dbReference>
<evidence type="ECO:0000313" key="1">
    <source>
        <dbReference type="EMBL" id="CAD8171735.1"/>
    </source>
</evidence>